<evidence type="ECO:0000256" key="1">
    <source>
        <dbReference type="SAM" id="SignalP"/>
    </source>
</evidence>
<dbReference type="Pfam" id="PF13365">
    <property type="entry name" value="Trypsin_2"/>
    <property type="match status" value="1"/>
</dbReference>
<dbReference type="RefSeq" id="WP_364382727.1">
    <property type="nucleotide sequence ID" value="NZ_JBHMCF010000066.1"/>
</dbReference>
<dbReference type="EMBL" id="JBHMCF010000066">
    <property type="protein sequence ID" value="MFB9477668.1"/>
    <property type="molecule type" value="Genomic_DNA"/>
</dbReference>
<evidence type="ECO:0000313" key="3">
    <source>
        <dbReference type="Proteomes" id="UP001589568"/>
    </source>
</evidence>
<dbReference type="InterPro" id="IPR009003">
    <property type="entry name" value="Peptidase_S1_PA"/>
</dbReference>
<dbReference type="EC" id="3.4.21.-" evidence="2"/>
<feature type="chain" id="PRO_5047223605" evidence="1">
    <location>
        <begin position="22"/>
        <end position="264"/>
    </location>
</feature>
<evidence type="ECO:0000313" key="2">
    <source>
        <dbReference type="EMBL" id="MFB9477668.1"/>
    </source>
</evidence>
<organism evidence="2 3">
    <name type="scientific">Nonomuraea salmonea</name>
    <dbReference type="NCBI Taxonomy" id="46181"/>
    <lineage>
        <taxon>Bacteria</taxon>
        <taxon>Bacillati</taxon>
        <taxon>Actinomycetota</taxon>
        <taxon>Actinomycetes</taxon>
        <taxon>Streptosporangiales</taxon>
        <taxon>Streptosporangiaceae</taxon>
        <taxon>Nonomuraea</taxon>
    </lineage>
</organism>
<proteinExistence type="predicted"/>
<gene>
    <name evidence="2" type="ORF">ACFFR3_49915</name>
</gene>
<feature type="signal peptide" evidence="1">
    <location>
        <begin position="1"/>
        <end position="21"/>
    </location>
</feature>
<keyword evidence="3" id="KW-1185">Reference proteome</keyword>
<protein>
    <submittedName>
        <fullName evidence="2">Trypsin-like serine peptidase</fullName>
        <ecNumber evidence="2">3.4.21.-</ecNumber>
    </submittedName>
</protein>
<dbReference type="Gene3D" id="2.40.10.10">
    <property type="entry name" value="Trypsin-like serine proteases"/>
    <property type="match status" value="1"/>
</dbReference>
<sequence>MRILMLLAALLAPVSAPSGLAGTAEVNGCSGALVRTPASTPDDPALVLTNGHCYEGAWPVPGEVLVDRPSHRLIRLLDDAGRPAAAVHAERAAYVTMTGTDVALYRLGTTYRQLERDHQVRPLTLAAARPAPGTRIKVLSGGLKKVFTCAIDRLAYRVLESGYVTEDVLRYTKACQTGPGSSGSPVVDAKNGQVVGINNTSNRDGGACTQDNPCEMDRDGVITKHKSIAYGTQTYWLTTCLTTGNRLDLDRPGCLLPRPDPRRA</sequence>
<dbReference type="InterPro" id="IPR043504">
    <property type="entry name" value="Peptidase_S1_PA_chymotrypsin"/>
</dbReference>
<reference evidence="2 3" key="1">
    <citation type="submission" date="2024-09" db="EMBL/GenBank/DDBJ databases">
        <authorList>
            <person name="Sun Q."/>
            <person name="Mori K."/>
        </authorList>
    </citation>
    <scope>NUCLEOTIDE SEQUENCE [LARGE SCALE GENOMIC DNA]</scope>
    <source>
        <strain evidence="2 3">JCM 3324</strain>
    </source>
</reference>
<name>A0ABV5P520_9ACTN</name>
<keyword evidence="1" id="KW-0732">Signal</keyword>
<dbReference type="GO" id="GO:0016787">
    <property type="term" value="F:hydrolase activity"/>
    <property type="evidence" value="ECO:0007669"/>
    <property type="project" value="UniProtKB-KW"/>
</dbReference>
<dbReference type="SUPFAM" id="SSF50494">
    <property type="entry name" value="Trypsin-like serine proteases"/>
    <property type="match status" value="1"/>
</dbReference>
<dbReference type="Proteomes" id="UP001589568">
    <property type="component" value="Unassembled WGS sequence"/>
</dbReference>
<accession>A0ABV5P520</accession>
<comment type="caution">
    <text evidence="2">The sequence shown here is derived from an EMBL/GenBank/DDBJ whole genome shotgun (WGS) entry which is preliminary data.</text>
</comment>
<keyword evidence="2" id="KW-0378">Hydrolase</keyword>